<dbReference type="InterPro" id="IPR012292">
    <property type="entry name" value="Globin/Proto"/>
</dbReference>
<dbReference type="CDD" id="cd08916">
    <property type="entry name" value="TrHb3_P"/>
    <property type="match status" value="1"/>
</dbReference>
<reference evidence="1 2" key="1">
    <citation type="submission" date="2019-12" db="EMBL/GenBank/DDBJ databases">
        <title>Genomic-based taxomic classification of the family Erythrobacteraceae.</title>
        <authorList>
            <person name="Xu L."/>
        </authorList>
    </citation>
    <scope>NUCLEOTIDE SEQUENCE [LARGE SCALE GENOMIC DNA]</scope>
    <source>
        <strain evidence="1 2">LMG 29519</strain>
    </source>
</reference>
<dbReference type="GO" id="GO:0020037">
    <property type="term" value="F:heme binding"/>
    <property type="evidence" value="ECO:0007669"/>
    <property type="project" value="InterPro"/>
</dbReference>
<evidence type="ECO:0008006" key="3">
    <source>
        <dbReference type="Google" id="ProtNLM"/>
    </source>
</evidence>
<accession>A0A6I4U457</accession>
<name>A0A6I4U457_9SPHN</name>
<proteinExistence type="predicted"/>
<dbReference type="GO" id="GO:0019825">
    <property type="term" value="F:oxygen binding"/>
    <property type="evidence" value="ECO:0007669"/>
    <property type="project" value="InterPro"/>
</dbReference>
<evidence type="ECO:0000313" key="1">
    <source>
        <dbReference type="EMBL" id="MXP09693.1"/>
    </source>
</evidence>
<dbReference type="InterPro" id="IPR009050">
    <property type="entry name" value="Globin-like_sf"/>
</dbReference>
<keyword evidence="2" id="KW-1185">Reference proteome</keyword>
<dbReference type="Proteomes" id="UP000429229">
    <property type="component" value="Unassembled WGS sequence"/>
</dbReference>
<comment type="caution">
    <text evidence="1">The sequence shown here is derived from an EMBL/GenBank/DDBJ whole genome shotgun (WGS) entry which is preliminary data.</text>
</comment>
<sequence length="159" mass="17802">MSPIRERTRSEVRQAREAKRAHAASLGVDEAFVDHMVETFYGVVRDDDLLGPIFAERIEDWPAHLARMKGFWRSILFNSGEFSGNPMQKHMAIPGLGQRHFSRWLALFYDTLRTLERDPEGTSLVAARARSIADSLLTGIAVRRDGLSGSNAGKDLPHA</sequence>
<dbReference type="Gene3D" id="1.10.490.10">
    <property type="entry name" value="Globins"/>
    <property type="match status" value="1"/>
</dbReference>
<organism evidence="1 2">
    <name type="scientific">Alteriqipengyuania halimionae</name>
    <dbReference type="NCBI Taxonomy" id="1926630"/>
    <lineage>
        <taxon>Bacteria</taxon>
        <taxon>Pseudomonadati</taxon>
        <taxon>Pseudomonadota</taxon>
        <taxon>Alphaproteobacteria</taxon>
        <taxon>Sphingomonadales</taxon>
        <taxon>Erythrobacteraceae</taxon>
        <taxon>Alteriqipengyuania</taxon>
    </lineage>
</organism>
<protein>
    <recommendedName>
        <fullName evidence="3">Globin</fullName>
    </recommendedName>
</protein>
<dbReference type="OrthoDB" id="25954at2"/>
<gene>
    <name evidence="1" type="ORF">GRI68_05830</name>
</gene>
<dbReference type="SUPFAM" id="SSF46458">
    <property type="entry name" value="Globin-like"/>
    <property type="match status" value="1"/>
</dbReference>
<dbReference type="EMBL" id="WTYR01000001">
    <property type="protein sequence ID" value="MXP09693.1"/>
    <property type="molecule type" value="Genomic_DNA"/>
</dbReference>
<evidence type="ECO:0000313" key="2">
    <source>
        <dbReference type="Proteomes" id="UP000429229"/>
    </source>
</evidence>
<dbReference type="RefSeq" id="WP_160616371.1">
    <property type="nucleotide sequence ID" value="NZ_WTYR01000001.1"/>
</dbReference>
<dbReference type="AlphaFoldDB" id="A0A6I4U457"/>